<dbReference type="AlphaFoldDB" id="A0AAW0AWH9"/>
<evidence type="ECO:0000313" key="2">
    <source>
        <dbReference type="Proteomes" id="UP001383192"/>
    </source>
</evidence>
<proteinExistence type="predicted"/>
<dbReference type="EMBL" id="JAYKXP010000251">
    <property type="protein sequence ID" value="KAK7017525.1"/>
    <property type="molecule type" value="Genomic_DNA"/>
</dbReference>
<reference evidence="1 2" key="1">
    <citation type="submission" date="2024-01" db="EMBL/GenBank/DDBJ databases">
        <title>A draft genome for a cacao thread blight-causing isolate of Paramarasmius palmivorus.</title>
        <authorList>
            <person name="Baruah I.K."/>
            <person name="Bukari Y."/>
            <person name="Amoako-Attah I."/>
            <person name="Meinhardt L.W."/>
            <person name="Bailey B.A."/>
            <person name="Cohen S.P."/>
        </authorList>
    </citation>
    <scope>NUCLEOTIDE SEQUENCE [LARGE SCALE GENOMIC DNA]</scope>
    <source>
        <strain evidence="1 2">GH-12</strain>
    </source>
</reference>
<gene>
    <name evidence="1" type="ORF">VNI00_018604</name>
</gene>
<dbReference type="Proteomes" id="UP001383192">
    <property type="component" value="Unassembled WGS sequence"/>
</dbReference>
<sequence>MGPQDNIQSAGIPEHSETRLPSALDQYHKLKVVDVRLKRKIAETSVERRDKSDWRHVDARRCIHVAWIRGEDRDEEFTHVQYTGPDAMKAYQHDLKVFSTVRDVNWIELFGYIGWTVLPTLVFYDALVPVAHIWERNGFSPMLYTYFCQVAASQGLDEDTGTHSPAAHPDPVDLHSLTDASLLFRYLISTLPIPEIVAGLRWSVKLAPDWPDNQHVKLLLSSLSGTIYCTIPRDPKAIARYPADREKWDYKPLKEQFDIPDTILKDTQILEDGLVRWAGRSLTLILRAKHMDRVMLEQSNAEGLEKFDTHYELQLGRVWNSFADSWLLRAHAIFSQLEIEEDEWDKYSILYNFRIIFERQDEDASSHPLPYFRTDIPIYLFVRPIPRPCDDESEWDAWLGGSKYYWSFDRSGAKEMEESDRLHLQLPLFKATIVVWHASWSRNTYDEIAMIHRSQGFDPASMEPARLLGYSTLEVIDLRSGELDAETTVTSVGAALEEVANNSDMESVTIVGADVGETVRNREFGRVTEAPVRPGQLPAIFRTRFQFIQMNCSMYPYTRVRRCDGDEDVD</sequence>
<accession>A0AAW0AWH9</accession>
<protein>
    <submittedName>
        <fullName evidence="1">Uncharacterized protein</fullName>
    </submittedName>
</protein>
<comment type="caution">
    <text evidence="1">The sequence shown here is derived from an EMBL/GenBank/DDBJ whole genome shotgun (WGS) entry which is preliminary data.</text>
</comment>
<keyword evidence="2" id="KW-1185">Reference proteome</keyword>
<evidence type="ECO:0000313" key="1">
    <source>
        <dbReference type="EMBL" id="KAK7017525.1"/>
    </source>
</evidence>
<organism evidence="1 2">
    <name type="scientific">Paramarasmius palmivorus</name>
    <dbReference type="NCBI Taxonomy" id="297713"/>
    <lineage>
        <taxon>Eukaryota</taxon>
        <taxon>Fungi</taxon>
        <taxon>Dikarya</taxon>
        <taxon>Basidiomycota</taxon>
        <taxon>Agaricomycotina</taxon>
        <taxon>Agaricomycetes</taxon>
        <taxon>Agaricomycetidae</taxon>
        <taxon>Agaricales</taxon>
        <taxon>Marasmiineae</taxon>
        <taxon>Marasmiaceae</taxon>
        <taxon>Paramarasmius</taxon>
    </lineage>
</organism>
<name>A0AAW0AWH9_9AGAR</name>